<dbReference type="Gene3D" id="1.10.287.110">
    <property type="entry name" value="DnaJ domain"/>
    <property type="match status" value="1"/>
</dbReference>
<dbReference type="SUPFAM" id="SSF46565">
    <property type="entry name" value="Chaperone J-domain"/>
    <property type="match status" value="1"/>
</dbReference>
<organism evidence="3 5">
    <name type="scientific">Blastomyces gilchristii (strain SLH14081)</name>
    <name type="common">Blastomyces dermatitidis</name>
    <dbReference type="NCBI Taxonomy" id="559298"/>
    <lineage>
        <taxon>Eukaryota</taxon>
        <taxon>Fungi</taxon>
        <taxon>Dikarya</taxon>
        <taxon>Ascomycota</taxon>
        <taxon>Pezizomycotina</taxon>
        <taxon>Eurotiomycetes</taxon>
        <taxon>Eurotiomycetidae</taxon>
        <taxon>Onygenales</taxon>
        <taxon>Ajellomycetaceae</taxon>
        <taxon>Blastomyces</taxon>
    </lineage>
</organism>
<dbReference type="AlphaFoldDB" id="A0A179UXX9"/>
<keyword evidence="5" id="KW-1185">Reference proteome</keyword>
<dbReference type="Pfam" id="PF00226">
    <property type="entry name" value="DnaJ"/>
    <property type="match status" value="1"/>
</dbReference>
<dbReference type="InterPro" id="IPR001623">
    <property type="entry name" value="DnaJ_domain"/>
</dbReference>
<dbReference type="SMART" id="SM00271">
    <property type="entry name" value="DnaJ"/>
    <property type="match status" value="1"/>
</dbReference>
<feature type="compositionally biased region" description="Polar residues" evidence="1">
    <location>
        <begin position="277"/>
        <end position="286"/>
    </location>
</feature>
<proteinExistence type="predicted"/>
<dbReference type="FunFam" id="1.10.287.110:FF:000073">
    <property type="entry name" value="DnaJ domain protein"/>
    <property type="match status" value="1"/>
</dbReference>
<dbReference type="OrthoDB" id="10250354at2759"/>
<dbReference type="InterPro" id="IPR018253">
    <property type="entry name" value="DnaJ_domain_CS"/>
</dbReference>
<feature type="domain" description="J" evidence="2">
    <location>
        <begin position="8"/>
        <end position="76"/>
    </location>
</feature>
<feature type="region of interest" description="Disordered" evidence="1">
    <location>
        <begin position="122"/>
        <end position="435"/>
    </location>
</feature>
<sequence length="587" mass="67251">MSDKAILDPYKALGITKDATIAEIKSAHRKLVLKCHPDKIKDEDQRKEAIPEFQKVQSAYELLSDDKKRAEYDYKVELQKRSAFPTEDAGSSSYHRPSAFTKSYEYRNGAVYEERVPKSSFFDDIPLSEEPRPSSRKYDGYERKQNTEQKEKKKSRHVDPPISSRSSKERVRETRESVKSSRSDRAKHRDKERRKDRERSEKYPKAFVVSEPEDENGFDSDNQYYATPKTPEPEFKDIRTQRTSNSSEPDPKQTRDEEYSDEWSSSKLDDAKKYIQRSKNSGYSYETTERRPSTSWPSPSAYYSPHVETPPRRSSGRTRTRDSVRPSSSGKDRRGSADVQDPPLKSYPIPRPPTLQTATSAPSGLRFPFPISTRPSPKRHAPRRSETMPFPNLFRRSETLPTRPSKMREPQDSGYSSPGTPEMHSGSSPPLPGRYTVVDESEEYVSHRAVRIEPNPGLYRRNKSVSPTRHPSMPAPPHPSGSRTYNYPIDPTFMPARHDPSMPMPSMHNPPPIPGGLNRDGLFGEVLPGQYDRPKIIIPESDIRYAPRFREEDISYSYSPRMGPADPNVYPETYPRPHGTRNESVAC</sequence>
<evidence type="ECO:0000259" key="2">
    <source>
        <dbReference type="PROSITE" id="PS50076"/>
    </source>
</evidence>
<feature type="compositionally biased region" description="Basic and acidic residues" evidence="1">
    <location>
        <begin position="166"/>
        <end position="204"/>
    </location>
</feature>
<name>A0A179UXX9_BLAGS</name>
<evidence type="ECO:0000313" key="5">
    <source>
        <dbReference type="Proteomes" id="UP000002038"/>
    </source>
</evidence>
<dbReference type="VEuPathDB" id="FungiDB:BDBG_07398"/>
<dbReference type="RefSeq" id="XP_031580151.1">
    <property type="nucleotide sequence ID" value="XM_031723070.1"/>
</dbReference>
<reference evidence="3" key="1">
    <citation type="submission" date="2009-02" db="EMBL/GenBank/DDBJ databases">
        <title>The Genome Sequence of Blastomyces dermatitidis strain SLH14081.</title>
        <authorList>
            <consortium name="The Broad Institute Genome Sequencing Platform"/>
            <consortium name="Broad Institute Microbial Sequencing Center."/>
            <person name="Champion M."/>
            <person name="Cuomo C."/>
            <person name="Ma L.-J."/>
            <person name="Henn M.R."/>
            <person name="Klein B."/>
            <person name="Goldman B."/>
            <person name="Young S."/>
            <person name="Kodira C.D."/>
            <person name="Zeng Q."/>
            <person name="Koehrsen M."/>
            <person name="Alvarado L."/>
            <person name="Berlin A.M."/>
            <person name="Heiman D.I."/>
            <person name="Hepburn T.A."/>
            <person name="Saif S."/>
            <person name="Shea T.D."/>
            <person name="Shenoy N."/>
            <person name="Sykes S."/>
            <person name="Galagan J."/>
            <person name="Nusbaum C."/>
            <person name="Birren B."/>
        </authorList>
    </citation>
    <scope>NUCLEOTIDE SEQUENCE</scope>
    <source>
        <strain evidence="3">SLH14081</strain>
    </source>
</reference>
<dbReference type="EMBL" id="GG657466">
    <property type="protein sequence ID" value="OAT11989.1"/>
    <property type="molecule type" value="Genomic_DNA"/>
</dbReference>
<feature type="region of interest" description="Disordered" evidence="1">
    <location>
        <begin position="81"/>
        <end position="100"/>
    </location>
</feature>
<dbReference type="PROSITE" id="PS50076">
    <property type="entry name" value="DNAJ_2"/>
    <property type="match status" value="1"/>
</dbReference>
<dbReference type="Proteomes" id="UP000002038">
    <property type="component" value="Unassembled WGS sequence"/>
</dbReference>
<feature type="region of interest" description="Disordered" evidence="1">
    <location>
        <begin position="557"/>
        <end position="587"/>
    </location>
</feature>
<dbReference type="InterPro" id="IPR036869">
    <property type="entry name" value="J_dom_sf"/>
</dbReference>
<dbReference type="KEGG" id="bgh:BDBG_07398"/>
<dbReference type="PROSITE" id="PS00636">
    <property type="entry name" value="DNAJ_1"/>
    <property type="match status" value="1"/>
</dbReference>
<dbReference type="GeneID" id="8502327"/>
<dbReference type="PANTHER" id="PTHR24074">
    <property type="entry name" value="CO-CHAPERONE PROTEIN DJLA"/>
    <property type="match status" value="1"/>
</dbReference>
<dbReference type="CDD" id="cd06257">
    <property type="entry name" value="DnaJ"/>
    <property type="match status" value="1"/>
</dbReference>
<dbReference type="PRINTS" id="PR00625">
    <property type="entry name" value="JDOMAIN"/>
</dbReference>
<reference evidence="5" key="2">
    <citation type="journal article" date="2015" name="PLoS Genet.">
        <title>The dynamic genome and transcriptome of the human fungal pathogen Blastomyces and close relative Emmonsia.</title>
        <authorList>
            <person name="Munoz J.F."/>
            <person name="Gauthier G.M."/>
            <person name="Desjardins C.A."/>
            <person name="Gallo J.E."/>
            <person name="Holder J."/>
            <person name="Sullivan T.D."/>
            <person name="Marty A.J."/>
            <person name="Carmen J.C."/>
            <person name="Chen Z."/>
            <person name="Ding L."/>
            <person name="Gujja S."/>
            <person name="Magrini V."/>
            <person name="Misas E."/>
            <person name="Mitreva M."/>
            <person name="Priest M."/>
            <person name="Saif S."/>
            <person name="Whiston E.A."/>
            <person name="Young S."/>
            <person name="Zeng Q."/>
            <person name="Goldman W.E."/>
            <person name="Mardis E.R."/>
            <person name="Taylor J.W."/>
            <person name="McEwen J.G."/>
            <person name="Clay O.K."/>
            <person name="Klein B.S."/>
            <person name="Cuomo C.A."/>
        </authorList>
    </citation>
    <scope>NUCLEOTIDE SEQUENCE [LARGE SCALE GENOMIC DNA]</scope>
    <source>
        <strain evidence="5">SLH14081</strain>
    </source>
</reference>
<dbReference type="EMBL" id="GG657466">
    <property type="protein sequence ID" value="OAT11988.1"/>
    <property type="molecule type" value="Genomic_DNA"/>
</dbReference>
<feature type="compositionally biased region" description="Basic and acidic residues" evidence="1">
    <location>
        <begin position="319"/>
        <end position="336"/>
    </location>
</feature>
<evidence type="ECO:0000256" key="1">
    <source>
        <dbReference type="SAM" id="MobiDB-lite"/>
    </source>
</evidence>
<dbReference type="RefSeq" id="XP_002621996.1">
    <property type="nucleotide sequence ID" value="XM_002621950.2"/>
</dbReference>
<evidence type="ECO:0000313" key="4">
    <source>
        <dbReference type="EMBL" id="OAT11989.1"/>
    </source>
</evidence>
<gene>
    <name evidence="3" type="ORF">BDBG_07398</name>
</gene>
<feature type="region of interest" description="Disordered" evidence="1">
    <location>
        <begin position="447"/>
        <end position="482"/>
    </location>
</feature>
<dbReference type="STRING" id="559298.A0A179UXX9"/>
<feature type="compositionally biased region" description="Basic and acidic residues" evidence="1">
    <location>
        <begin position="129"/>
        <end position="151"/>
    </location>
</feature>
<evidence type="ECO:0000313" key="3">
    <source>
        <dbReference type="EMBL" id="OAT11988.1"/>
    </source>
</evidence>
<dbReference type="InterPro" id="IPR050817">
    <property type="entry name" value="DjlA_DnaK_co-chaperone"/>
</dbReference>
<feature type="compositionally biased region" description="Basic and acidic residues" evidence="1">
    <location>
        <begin position="231"/>
        <end position="240"/>
    </location>
</feature>
<accession>A0A179UXX9</accession>
<protein>
    <submittedName>
        <fullName evidence="3 4">DnaJ domain-containing protein</fullName>
    </submittedName>
</protein>